<evidence type="ECO:0000313" key="2">
    <source>
        <dbReference type="EMBL" id="KAJ7323186.1"/>
    </source>
</evidence>
<organism evidence="2 3">
    <name type="scientific">Mycena albidolilacea</name>
    <dbReference type="NCBI Taxonomy" id="1033008"/>
    <lineage>
        <taxon>Eukaryota</taxon>
        <taxon>Fungi</taxon>
        <taxon>Dikarya</taxon>
        <taxon>Basidiomycota</taxon>
        <taxon>Agaricomycotina</taxon>
        <taxon>Agaricomycetes</taxon>
        <taxon>Agaricomycetidae</taxon>
        <taxon>Agaricales</taxon>
        <taxon>Marasmiineae</taxon>
        <taxon>Mycenaceae</taxon>
        <taxon>Mycena</taxon>
    </lineage>
</organism>
<evidence type="ECO:0000256" key="1">
    <source>
        <dbReference type="SAM" id="MobiDB-lite"/>
    </source>
</evidence>
<gene>
    <name evidence="2" type="ORF">DFH08DRAFT_1029460</name>
</gene>
<feature type="compositionally biased region" description="Polar residues" evidence="1">
    <location>
        <begin position="53"/>
        <end position="63"/>
    </location>
</feature>
<feature type="region of interest" description="Disordered" evidence="1">
    <location>
        <begin position="209"/>
        <end position="236"/>
    </location>
</feature>
<name>A0AAD6ZHZ7_9AGAR</name>
<protein>
    <submittedName>
        <fullName evidence="2">Uncharacterized protein</fullName>
    </submittedName>
</protein>
<dbReference type="EMBL" id="JARIHO010000047">
    <property type="protein sequence ID" value="KAJ7323186.1"/>
    <property type="molecule type" value="Genomic_DNA"/>
</dbReference>
<sequence length="236" mass="25707">MEAVEAVEAPAEMAGGGMAETVEATSLDMITAPPGASSASTCTGTSGLRSSPRRTSGAHSESLSAPPFRPCVLFFSSPCLYSIHRTAIHIRRGDFAGWCPTTRPVDECFAPLSAYARRVEEVREELQRVRGIEVQCVVLARDETNATWWEEIAAYRGHCVDHSTTVETHSRWHPVLIDTAIQSGGGGSNDTVYTQIDSTLENPRLSRRRARGRAVPRRWGEASRGEPNRVLGTVRG</sequence>
<dbReference type="CDD" id="cd11296">
    <property type="entry name" value="O-FucT_like"/>
    <property type="match status" value="1"/>
</dbReference>
<feature type="region of interest" description="Disordered" evidence="1">
    <location>
        <begin position="33"/>
        <end position="63"/>
    </location>
</feature>
<keyword evidence="3" id="KW-1185">Reference proteome</keyword>
<reference evidence="2" key="1">
    <citation type="submission" date="2023-03" db="EMBL/GenBank/DDBJ databases">
        <title>Massive genome expansion in bonnet fungi (Mycena s.s.) driven by repeated elements and novel gene families across ecological guilds.</title>
        <authorList>
            <consortium name="Lawrence Berkeley National Laboratory"/>
            <person name="Harder C.B."/>
            <person name="Miyauchi S."/>
            <person name="Viragh M."/>
            <person name="Kuo A."/>
            <person name="Thoen E."/>
            <person name="Andreopoulos B."/>
            <person name="Lu D."/>
            <person name="Skrede I."/>
            <person name="Drula E."/>
            <person name="Henrissat B."/>
            <person name="Morin E."/>
            <person name="Kohler A."/>
            <person name="Barry K."/>
            <person name="LaButti K."/>
            <person name="Morin E."/>
            <person name="Salamov A."/>
            <person name="Lipzen A."/>
            <person name="Mereny Z."/>
            <person name="Hegedus B."/>
            <person name="Baldrian P."/>
            <person name="Stursova M."/>
            <person name="Weitz H."/>
            <person name="Taylor A."/>
            <person name="Grigoriev I.V."/>
            <person name="Nagy L.G."/>
            <person name="Martin F."/>
            <person name="Kauserud H."/>
        </authorList>
    </citation>
    <scope>NUCLEOTIDE SEQUENCE</scope>
    <source>
        <strain evidence="2">CBHHK002</strain>
    </source>
</reference>
<proteinExistence type="predicted"/>
<feature type="compositionally biased region" description="Low complexity" evidence="1">
    <location>
        <begin position="35"/>
        <end position="47"/>
    </location>
</feature>
<evidence type="ECO:0000313" key="3">
    <source>
        <dbReference type="Proteomes" id="UP001218218"/>
    </source>
</evidence>
<feature type="compositionally biased region" description="Basic and acidic residues" evidence="1">
    <location>
        <begin position="218"/>
        <end position="227"/>
    </location>
</feature>
<accession>A0AAD6ZHZ7</accession>
<comment type="caution">
    <text evidence="2">The sequence shown here is derived from an EMBL/GenBank/DDBJ whole genome shotgun (WGS) entry which is preliminary data.</text>
</comment>
<dbReference type="AlphaFoldDB" id="A0AAD6ZHZ7"/>
<dbReference type="Gene3D" id="3.40.50.11350">
    <property type="match status" value="1"/>
</dbReference>
<dbReference type="Proteomes" id="UP001218218">
    <property type="component" value="Unassembled WGS sequence"/>
</dbReference>